<gene>
    <name evidence="1" type="ORF">ATHL_03726</name>
    <name evidence="2" type="ORF">ATHL_03777</name>
</gene>
<sequence length="218" mass="23672">MLHLNNTSFPCPLRFTDPSGENPFLLLDGFGGLLGGVAYGYGVQVIRNLNQGLCFWDALSFNIDAGQVALYAVVGTLLGAGLGAGAAGVYPLLVHLGTATTLTTTLSADGDPTNEVRTGVNVVYRLVENGTTRYVGITNDFMRRATQHLSERGWIIRPIQGLEYLSRFDARAVEQVLIEHYGLQNLYNKINSISSTNPIYNAAIQRGKDILNTVGFFK</sequence>
<evidence type="ECO:0000313" key="2">
    <source>
        <dbReference type="EMBL" id="GAP08866.1"/>
    </source>
</evidence>
<dbReference type="RefSeq" id="WP_062196639.1">
    <property type="nucleotide sequence ID" value="NZ_DF967970.1"/>
</dbReference>
<dbReference type="InterPro" id="IPR035901">
    <property type="entry name" value="GIY-YIG_endonuc_sf"/>
</dbReference>
<reference evidence="3" key="2">
    <citation type="submission" date="2015-07" db="EMBL/GenBank/DDBJ databases">
        <title>Draft Genome Sequences of Anaerolinea thermolimosa IMO-1, Bellilinea caldifistulae GOMI-1, Leptolinea tardivitalis YMTK-2, Levilinea saccharolytica KIBI-1,Longilinea arvoryzae KOME-1, Previously Described as Members of the Anaerolineaceae (Chloroflexi).</title>
        <authorList>
            <person name="Sekiguchi Y."/>
            <person name="Ohashi A."/>
            <person name="Matsuura N."/>
            <person name="Tourlousse M.D."/>
        </authorList>
    </citation>
    <scope>NUCLEOTIDE SEQUENCE [LARGE SCALE GENOMIC DNA]</scope>
    <source>
        <strain evidence="3">IMO-1</strain>
    </source>
</reference>
<protein>
    <submittedName>
        <fullName evidence="2">Protein containing GIY-YIG catalytic domain</fullName>
    </submittedName>
</protein>
<dbReference type="OrthoDB" id="1191296at2"/>
<name>A0A7U9KQT6_9CHLR</name>
<keyword evidence="3" id="KW-1185">Reference proteome</keyword>
<accession>A0A7U9KQT6</accession>
<evidence type="ECO:0000313" key="3">
    <source>
        <dbReference type="Proteomes" id="UP000253922"/>
    </source>
</evidence>
<proteinExistence type="predicted"/>
<dbReference type="EMBL" id="DF967970">
    <property type="protein sequence ID" value="GAP08816.1"/>
    <property type="molecule type" value="Genomic_DNA"/>
</dbReference>
<dbReference type="SUPFAM" id="SSF82771">
    <property type="entry name" value="GIY-YIG endonuclease"/>
    <property type="match status" value="1"/>
</dbReference>
<organism evidence="2 3">
    <name type="scientific">Anaerolinea thermolimosa</name>
    <dbReference type="NCBI Taxonomy" id="229919"/>
    <lineage>
        <taxon>Bacteria</taxon>
        <taxon>Bacillati</taxon>
        <taxon>Chloroflexota</taxon>
        <taxon>Anaerolineae</taxon>
        <taxon>Anaerolineales</taxon>
        <taxon>Anaerolineaceae</taxon>
        <taxon>Anaerolinea</taxon>
    </lineage>
</organism>
<dbReference type="EMBL" id="DF967970">
    <property type="protein sequence ID" value="GAP08866.1"/>
    <property type="molecule type" value="Genomic_DNA"/>
</dbReference>
<reference evidence="2" key="1">
    <citation type="journal article" date="2015" name="Genome Announc.">
        <title>Draft Genome Sequences of Anaerolinea thermolimosa IMO-1, Bellilinea caldifistulae GOMI-1, Leptolinea tardivitalis YMTK-2, Levilinea saccharolytica KIBI-1, Longilinea arvoryzae KOME-1, Previously Described as Members of the Class Anaerolineae (Chloroflexi).</title>
        <authorList>
            <person name="Matsuura N."/>
            <person name="Tourlousse M.D."/>
            <person name="Ohashi A."/>
            <person name="Hugenholtz P."/>
            <person name="Sekiguchi Y."/>
        </authorList>
    </citation>
    <scope>NUCLEOTIDE SEQUENCE</scope>
    <source>
        <strain evidence="2">IMO-1</strain>
    </source>
</reference>
<dbReference type="Proteomes" id="UP000253922">
    <property type="component" value="Unassembled WGS sequence"/>
</dbReference>
<dbReference type="AlphaFoldDB" id="A0A7U9KQT6"/>
<dbReference type="CDD" id="cd00719">
    <property type="entry name" value="GIY-YIG_SF"/>
    <property type="match status" value="1"/>
</dbReference>
<evidence type="ECO:0000313" key="1">
    <source>
        <dbReference type="EMBL" id="GAP08816.1"/>
    </source>
</evidence>